<dbReference type="EMBL" id="CP003010">
    <property type="protein sequence ID" value="AEO64863.1"/>
    <property type="molecule type" value="Genomic_DNA"/>
</dbReference>
<sequence>MSERGPGKEQLSDIAQQAERDLNTYQSKTGTGKGRVPGLEDYGVNETVERKFPGATVKVGENLVTNRSYDRPIPADEGGDVDERGRSHSSGKIDEATVKGWGKDPRQLEGETVRADRPDLLPADQALGGRGREPAKQGDVSEQGRLAAKANVGLPAESGREVPAQGSRGSQFKGEYYESPESVPDQGADQNLVPPESATETSRNT</sequence>
<dbReference type="GeneID" id="11517092"/>
<feature type="region of interest" description="Disordered" evidence="1">
    <location>
        <begin position="1"/>
        <end position="42"/>
    </location>
</feature>
<name>G2R1C8_THETT</name>
<gene>
    <name evidence="2" type="ORF">THITE_120177</name>
</gene>
<keyword evidence="3" id="KW-1185">Reference proteome</keyword>
<reference evidence="2 3" key="1">
    <citation type="journal article" date="2011" name="Nat. Biotechnol.">
        <title>Comparative genomic analysis of the thermophilic biomass-degrading fungi Myceliophthora thermophila and Thielavia terrestris.</title>
        <authorList>
            <person name="Berka R.M."/>
            <person name="Grigoriev I.V."/>
            <person name="Otillar R."/>
            <person name="Salamov A."/>
            <person name="Grimwood J."/>
            <person name="Reid I."/>
            <person name="Ishmael N."/>
            <person name="John T."/>
            <person name="Darmond C."/>
            <person name="Moisan M.-C."/>
            <person name="Henrissat B."/>
            <person name="Coutinho P.M."/>
            <person name="Lombard V."/>
            <person name="Natvig D.O."/>
            <person name="Lindquist E."/>
            <person name="Schmutz J."/>
            <person name="Lucas S."/>
            <person name="Harris P."/>
            <person name="Powlowski J."/>
            <person name="Bellemare A."/>
            <person name="Taylor D."/>
            <person name="Butler G."/>
            <person name="de Vries R.P."/>
            <person name="Allijn I.E."/>
            <person name="van den Brink J."/>
            <person name="Ushinsky S."/>
            <person name="Storms R."/>
            <person name="Powell A.J."/>
            <person name="Paulsen I.T."/>
            <person name="Elbourne L.D.H."/>
            <person name="Baker S.E."/>
            <person name="Magnuson J."/>
            <person name="LaBoissiere S."/>
            <person name="Clutterbuck A.J."/>
            <person name="Martinez D."/>
            <person name="Wogulis M."/>
            <person name="de Leon A.L."/>
            <person name="Rey M.W."/>
            <person name="Tsang A."/>
        </authorList>
    </citation>
    <scope>NUCLEOTIDE SEQUENCE [LARGE SCALE GENOMIC DNA]</scope>
    <source>
        <strain evidence="3">ATCC 38088 / NRRL 8126</strain>
    </source>
</reference>
<feature type="compositionally biased region" description="Basic and acidic residues" evidence="1">
    <location>
        <begin position="1"/>
        <end position="11"/>
    </location>
</feature>
<evidence type="ECO:0008006" key="4">
    <source>
        <dbReference type="Google" id="ProtNLM"/>
    </source>
</evidence>
<accession>G2R1C8</accession>
<dbReference type="OrthoDB" id="3359339at2759"/>
<dbReference type="RefSeq" id="XP_003651199.1">
    <property type="nucleotide sequence ID" value="XM_003651151.1"/>
</dbReference>
<dbReference type="HOGENOM" id="CLU_099125_1_0_1"/>
<dbReference type="eggNOG" id="ENOG502SCA2">
    <property type="taxonomic scope" value="Eukaryota"/>
</dbReference>
<evidence type="ECO:0000313" key="3">
    <source>
        <dbReference type="Proteomes" id="UP000008181"/>
    </source>
</evidence>
<evidence type="ECO:0000313" key="2">
    <source>
        <dbReference type="EMBL" id="AEO64863.1"/>
    </source>
</evidence>
<proteinExistence type="predicted"/>
<evidence type="ECO:0000256" key="1">
    <source>
        <dbReference type="SAM" id="MobiDB-lite"/>
    </source>
</evidence>
<dbReference type="AlphaFoldDB" id="G2R1C8"/>
<organism evidence="2 3">
    <name type="scientific">Thermothielavioides terrestris (strain ATCC 38088 / NRRL 8126)</name>
    <name type="common">Thielavia terrestris</name>
    <dbReference type="NCBI Taxonomy" id="578455"/>
    <lineage>
        <taxon>Eukaryota</taxon>
        <taxon>Fungi</taxon>
        <taxon>Dikarya</taxon>
        <taxon>Ascomycota</taxon>
        <taxon>Pezizomycotina</taxon>
        <taxon>Sordariomycetes</taxon>
        <taxon>Sordariomycetidae</taxon>
        <taxon>Sordariales</taxon>
        <taxon>Chaetomiaceae</taxon>
        <taxon>Thermothielavioides</taxon>
        <taxon>Thermothielavioides terrestris</taxon>
    </lineage>
</organism>
<feature type="region of interest" description="Disordered" evidence="1">
    <location>
        <begin position="62"/>
        <end position="205"/>
    </location>
</feature>
<feature type="compositionally biased region" description="Basic and acidic residues" evidence="1">
    <location>
        <begin position="81"/>
        <end position="119"/>
    </location>
</feature>
<dbReference type="Proteomes" id="UP000008181">
    <property type="component" value="Chromosome 2"/>
</dbReference>
<dbReference type="KEGG" id="ttt:THITE_120177"/>
<protein>
    <recommendedName>
        <fullName evidence="4">SMP domain-containing protein</fullName>
    </recommendedName>
</protein>